<feature type="domain" description="Response regulatory" evidence="6">
    <location>
        <begin position="1"/>
        <end position="113"/>
    </location>
</feature>
<name>A0A918RAC8_9SPHN</name>
<dbReference type="SUPFAM" id="SSF46894">
    <property type="entry name" value="C-terminal effector domain of the bipartite response regulators"/>
    <property type="match status" value="1"/>
</dbReference>
<keyword evidence="3 5" id="KW-0238">DNA-binding</keyword>
<evidence type="ECO:0000256" key="1">
    <source>
        <dbReference type="ARBA" id="ARBA00022553"/>
    </source>
</evidence>
<dbReference type="CDD" id="cd00383">
    <property type="entry name" value="trans_reg_C"/>
    <property type="match status" value="1"/>
</dbReference>
<protein>
    <submittedName>
        <fullName evidence="8">DNA-binding response regulator</fullName>
    </submittedName>
</protein>
<gene>
    <name evidence="8" type="primary">phoB</name>
    <name evidence="8" type="ORF">GCM10011617_08260</name>
</gene>
<evidence type="ECO:0000259" key="7">
    <source>
        <dbReference type="PROSITE" id="PS51755"/>
    </source>
</evidence>
<dbReference type="EMBL" id="BMZD01000002">
    <property type="protein sequence ID" value="GGZ91360.1"/>
    <property type="molecule type" value="Genomic_DNA"/>
</dbReference>
<evidence type="ECO:0000256" key="2">
    <source>
        <dbReference type="ARBA" id="ARBA00023012"/>
    </source>
</evidence>
<dbReference type="InterPro" id="IPR036388">
    <property type="entry name" value="WH-like_DNA-bd_sf"/>
</dbReference>
<dbReference type="GO" id="GO:0006355">
    <property type="term" value="P:regulation of DNA-templated transcription"/>
    <property type="evidence" value="ECO:0007669"/>
    <property type="project" value="InterPro"/>
</dbReference>
<sequence>MTVLLTAQDPTLYGTLSQVKPGVRALPLGPDIPEIPFDGPIWCFVDWLLPELSGLEMVRRLREAKNTRHGHITMVLEAGDPDDQRRALRAGADDYLVGPLSPAKLAERLDLYEAKDPAAGARTRLVHGDLTLDLAAHQVRFRGNPLPLRPNEFRLLAHFCEHPDQVFSRTALIERIGKDSEAIDERTVDVWIGRLRRSLTGHGVPDPLRTVRSLGYVLDSLPAG</sequence>
<dbReference type="PANTHER" id="PTHR48111">
    <property type="entry name" value="REGULATOR OF RPOS"/>
    <property type="match status" value="1"/>
</dbReference>
<keyword evidence="2" id="KW-0902">Two-component regulatory system</keyword>
<dbReference type="Proteomes" id="UP000634139">
    <property type="component" value="Unassembled WGS sequence"/>
</dbReference>
<dbReference type="InterPro" id="IPR001867">
    <property type="entry name" value="OmpR/PhoB-type_DNA-bd"/>
</dbReference>
<feature type="domain" description="OmpR/PhoB-type" evidence="7">
    <location>
        <begin position="122"/>
        <end position="220"/>
    </location>
</feature>
<accession>A0A918RAC8</accession>
<proteinExistence type="predicted"/>
<evidence type="ECO:0000313" key="8">
    <source>
        <dbReference type="EMBL" id="GGZ91360.1"/>
    </source>
</evidence>
<dbReference type="GO" id="GO:0032993">
    <property type="term" value="C:protein-DNA complex"/>
    <property type="evidence" value="ECO:0007669"/>
    <property type="project" value="TreeGrafter"/>
</dbReference>
<dbReference type="InterPro" id="IPR016032">
    <property type="entry name" value="Sig_transdc_resp-reg_C-effctor"/>
</dbReference>
<evidence type="ECO:0000256" key="3">
    <source>
        <dbReference type="ARBA" id="ARBA00023125"/>
    </source>
</evidence>
<dbReference type="InterPro" id="IPR039420">
    <property type="entry name" value="WalR-like"/>
</dbReference>
<dbReference type="InterPro" id="IPR011006">
    <property type="entry name" value="CheY-like_superfamily"/>
</dbReference>
<feature type="DNA-binding region" description="OmpR/PhoB-type" evidence="5">
    <location>
        <begin position="122"/>
        <end position="220"/>
    </location>
</feature>
<reference evidence="8" key="1">
    <citation type="journal article" date="2014" name="Int. J. Syst. Evol. Microbiol.">
        <title>Complete genome sequence of Corynebacterium casei LMG S-19264T (=DSM 44701T), isolated from a smear-ripened cheese.</title>
        <authorList>
            <consortium name="US DOE Joint Genome Institute (JGI-PGF)"/>
            <person name="Walter F."/>
            <person name="Albersmeier A."/>
            <person name="Kalinowski J."/>
            <person name="Ruckert C."/>
        </authorList>
    </citation>
    <scope>NUCLEOTIDE SEQUENCE</scope>
    <source>
        <strain evidence="8">KCTC 32422</strain>
    </source>
</reference>
<evidence type="ECO:0000259" key="6">
    <source>
        <dbReference type="PROSITE" id="PS50110"/>
    </source>
</evidence>
<dbReference type="PANTHER" id="PTHR48111:SF40">
    <property type="entry name" value="PHOSPHATE REGULON TRANSCRIPTIONAL REGULATORY PROTEIN PHOB"/>
    <property type="match status" value="1"/>
</dbReference>
<dbReference type="InterPro" id="IPR001789">
    <property type="entry name" value="Sig_transdc_resp-reg_receiver"/>
</dbReference>
<dbReference type="AlphaFoldDB" id="A0A918RAC8"/>
<dbReference type="Gene3D" id="1.10.10.10">
    <property type="entry name" value="Winged helix-like DNA-binding domain superfamily/Winged helix DNA-binding domain"/>
    <property type="match status" value="1"/>
</dbReference>
<dbReference type="SUPFAM" id="SSF52172">
    <property type="entry name" value="CheY-like"/>
    <property type="match status" value="1"/>
</dbReference>
<dbReference type="GO" id="GO:0000976">
    <property type="term" value="F:transcription cis-regulatory region binding"/>
    <property type="evidence" value="ECO:0007669"/>
    <property type="project" value="TreeGrafter"/>
</dbReference>
<keyword evidence="9" id="KW-1185">Reference proteome</keyword>
<dbReference type="Gene3D" id="3.40.50.2300">
    <property type="match status" value="1"/>
</dbReference>
<feature type="modified residue" description="4-aspartylphosphate" evidence="4">
    <location>
        <position position="46"/>
    </location>
</feature>
<evidence type="ECO:0000313" key="9">
    <source>
        <dbReference type="Proteomes" id="UP000634139"/>
    </source>
</evidence>
<dbReference type="PROSITE" id="PS50110">
    <property type="entry name" value="RESPONSE_REGULATORY"/>
    <property type="match status" value="1"/>
</dbReference>
<dbReference type="GO" id="GO:0005829">
    <property type="term" value="C:cytosol"/>
    <property type="evidence" value="ECO:0007669"/>
    <property type="project" value="TreeGrafter"/>
</dbReference>
<keyword evidence="1 4" id="KW-0597">Phosphoprotein</keyword>
<evidence type="ECO:0000256" key="5">
    <source>
        <dbReference type="PROSITE-ProRule" id="PRU01091"/>
    </source>
</evidence>
<dbReference type="RefSeq" id="WP_189539170.1">
    <property type="nucleotide sequence ID" value="NZ_BMZD01000002.1"/>
</dbReference>
<dbReference type="SMART" id="SM00862">
    <property type="entry name" value="Trans_reg_C"/>
    <property type="match status" value="1"/>
</dbReference>
<comment type="caution">
    <text evidence="8">The sequence shown here is derived from an EMBL/GenBank/DDBJ whole genome shotgun (WGS) entry which is preliminary data.</text>
</comment>
<reference evidence="8" key="2">
    <citation type="submission" date="2020-09" db="EMBL/GenBank/DDBJ databases">
        <authorList>
            <person name="Sun Q."/>
            <person name="Kim S."/>
        </authorList>
    </citation>
    <scope>NUCLEOTIDE SEQUENCE</scope>
    <source>
        <strain evidence="8">KCTC 32422</strain>
    </source>
</reference>
<dbReference type="Pfam" id="PF00072">
    <property type="entry name" value="Response_reg"/>
    <property type="match status" value="1"/>
</dbReference>
<dbReference type="Pfam" id="PF00486">
    <property type="entry name" value="Trans_reg_C"/>
    <property type="match status" value="1"/>
</dbReference>
<organism evidence="8 9">
    <name type="scientific">Novosphingobium arvoryzae</name>
    <dbReference type="NCBI Taxonomy" id="1256514"/>
    <lineage>
        <taxon>Bacteria</taxon>
        <taxon>Pseudomonadati</taxon>
        <taxon>Pseudomonadota</taxon>
        <taxon>Alphaproteobacteria</taxon>
        <taxon>Sphingomonadales</taxon>
        <taxon>Sphingomonadaceae</taxon>
        <taxon>Novosphingobium</taxon>
    </lineage>
</organism>
<dbReference type="GO" id="GO:0000156">
    <property type="term" value="F:phosphorelay response regulator activity"/>
    <property type="evidence" value="ECO:0007669"/>
    <property type="project" value="TreeGrafter"/>
</dbReference>
<dbReference type="PROSITE" id="PS51755">
    <property type="entry name" value="OMPR_PHOB"/>
    <property type="match status" value="1"/>
</dbReference>
<evidence type="ECO:0000256" key="4">
    <source>
        <dbReference type="PROSITE-ProRule" id="PRU00169"/>
    </source>
</evidence>